<dbReference type="AlphaFoldDB" id="A0A9W8BFC5"/>
<sequence length="201" mass="21563">MSAPSADPYANRSLVSESTQQSLVLCRAILSNPSTDAATRVICLGKIVSHLDSLPNVRAFDATSKGRSIYRKQNIPSSENSPKPSLDRPSESRTTELPCGLMQILLDRALVLKDLALAYRQIGNAQSSACSLDRVVSLLESLIHAAPQSSNARTTAQSALLDALNDWASIEQSLGRSAKAEKIRTRASKAASGLEIQKQCT</sequence>
<keyword evidence="3" id="KW-1185">Reference proteome</keyword>
<evidence type="ECO:0000256" key="1">
    <source>
        <dbReference type="SAM" id="MobiDB-lite"/>
    </source>
</evidence>
<dbReference type="EMBL" id="JANBQF010000617">
    <property type="protein sequence ID" value="KAJ1999910.1"/>
    <property type="molecule type" value="Genomic_DNA"/>
</dbReference>
<feature type="region of interest" description="Disordered" evidence="1">
    <location>
        <begin position="71"/>
        <end position="94"/>
    </location>
</feature>
<organism evidence="2 3">
    <name type="scientific">Coemansia thaxteri</name>
    <dbReference type="NCBI Taxonomy" id="2663907"/>
    <lineage>
        <taxon>Eukaryota</taxon>
        <taxon>Fungi</taxon>
        <taxon>Fungi incertae sedis</taxon>
        <taxon>Zoopagomycota</taxon>
        <taxon>Kickxellomycotina</taxon>
        <taxon>Kickxellomycetes</taxon>
        <taxon>Kickxellales</taxon>
        <taxon>Kickxellaceae</taxon>
        <taxon>Coemansia</taxon>
    </lineage>
</organism>
<accession>A0A9W8BFC5</accession>
<evidence type="ECO:0000313" key="2">
    <source>
        <dbReference type="EMBL" id="KAJ1999910.1"/>
    </source>
</evidence>
<reference evidence="2" key="1">
    <citation type="submission" date="2022-07" db="EMBL/GenBank/DDBJ databases">
        <title>Phylogenomic reconstructions and comparative analyses of Kickxellomycotina fungi.</title>
        <authorList>
            <person name="Reynolds N.K."/>
            <person name="Stajich J.E."/>
            <person name="Barry K."/>
            <person name="Grigoriev I.V."/>
            <person name="Crous P."/>
            <person name="Smith M.E."/>
        </authorList>
    </citation>
    <scope>NUCLEOTIDE SEQUENCE</scope>
    <source>
        <strain evidence="2">IMI 214461</strain>
    </source>
</reference>
<protein>
    <submittedName>
        <fullName evidence="2">Uncharacterized protein</fullName>
    </submittedName>
</protein>
<name>A0A9W8BFC5_9FUNG</name>
<evidence type="ECO:0000313" key="3">
    <source>
        <dbReference type="Proteomes" id="UP001150907"/>
    </source>
</evidence>
<comment type="caution">
    <text evidence="2">The sequence shown here is derived from an EMBL/GenBank/DDBJ whole genome shotgun (WGS) entry which is preliminary data.</text>
</comment>
<dbReference type="OrthoDB" id="5543512at2759"/>
<dbReference type="Proteomes" id="UP001150907">
    <property type="component" value="Unassembled WGS sequence"/>
</dbReference>
<gene>
    <name evidence="2" type="ORF">H4R26_004859</name>
</gene>
<feature type="compositionally biased region" description="Basic and acidic residues" evidence="1">
    <location>
        <begin position="85"/>
        <end position="94"/>
    </location>
</feature>
<proteinExistence type="predicted"/>
<feature type="compositionally biased region" description="Polar residues" evidence="1">
    <location>
        <begin position="74"/>
        <end position="83"/>
    </location>
</feature>